<dbReference type="Proteomes" id="UP000619512">
    <property type="component" value="Unassembled WGS sequence"/>
</dbReference>
<keyword evidence="3" id="KW-1185">Reference proteome</keyword>
<reference evidence="2 3" key="2">
    <citation type="submission" date="2019-03" db="EMBL/GenBank/DDBJ databases">
        <title>Draft Genome Sequences of Six Type Strains of the Genus Massilia.</title>
        <authorList>
            <person name="Miess H."/>
            <person name="Frediansyhah A."/>
            <person name="Gross H."/>
        </authorList>
    </citation>
    <scope>NUCLEOTIDE SEQUENCE [LARGE SCALE GENOMIC DNA]</scope>
    <source>
        <strain evidence="2 3">DSM 17505</strain>
    </source>
</reference>
<gene>
    <name evidence="2" type="ORF">E1742_14845</name>
    <name evidence="1" type="ORF">GCM10007388_50770</name>
</gene>
<evidence type="ECO:0000313" key="1">
    <source>
        <dbReference type="EMBL" id="GGZ11212.1"/>
    </source>
</evidence>
<organism evidence="1 4">
    <name type="scientific">Pseudoduganella plicata</name>
    <dbReference type="NCBI Taxonomy" id="321984"/>
    <lineage>
        <taxon>Bacteria</taxon>
        <taxon>Pseudomonadati</taxon>
        <taxon>Pseudomonadota</taxon>
        <taxon>Betaproteobacteria</taxon>
        <taxon>Burkholderiales</taxon>
        <taxon>Oxalobacteraceae</taxon>
        <taxon>Telluria group</taxon>
        <taxon>Pseudoduganella</taxon>
    </lineage>
</organism>
<dbReference type="EMBL" id="BMWW01000017">
    <property type="protein sequence ID" value="GGZ11212.1"/>
    <property type="molecule type" value="Genomic_DNA"/>
</dbReference>
<name>A0A4V1ATY7_9BURK</name>
<proteinExistence type="predicted"/>
<evidence type="ECO:0000313" key="4">
    <source>
        <dbReference type="Proteomes" id="UP000619512"/>
    </source>
</evidence>
<dbReference type="Pfam" id="PF09909">
    <property type="entry name" value="DUF2138"/>
    <property type="match status" value="1"/>
</dbReference>
<dbReference type="OrthoDB" id="6978897at2"/>
<reference evidence="1" key="3">
    <citation type="submission" date="2022-12" db="EMBL/GenBank/DDBJ databases">
        <authorList>
            <person name="Sun Q."/>
            <person name="Kim S."/>
        </authorList>
    </citation>
    <scope>NUCLEOTIDE SEQUENCE</scope>
    <source>
        <strain evidence="1">KCTC 12344</strain>
    </source>
</reference>
<dbReference type="Proteomes" id="UP000294359">
    <property type="component" value="Chromosome"/>
</dbReference>
<sequence length="528" mass="56586">MNKKTLGKAAAGFAIVAAAVVGYRTFGWGHWHGAGQGLNLDLSAPDALIVTKSLSTLPRDLLAIPLARDVLREDFLFYYEQNEDRLGLKGSLRRIAYEHELNWGDQLIRMVLDEPADVAVWRDADGSLQHFAIAVSRNGLTRVLEEAGKVALKDSQMRVAGTLKVDGDEVSVFALDYGSKRTLLVAAHAQRLVILSHPGMLYRGADGNEVDSKAADTVVGLLGKDAAKQHAFHRQFLLPEKAVDGHTVAVKADYLSFGYQPFFSGLQALRFDFSKGAWRSQALVDGTKLGKGGYDSSALWPVLPHNPSACFTVPVDWAAMEPVLKALSGNASEVLTPLATQMHGPAAACWYGHSRLHTPVFVATRSGASDALFGSLFGAAVGGNAKAVKPATQGGAMRWQQPIGTAVGNAAPTLAVSGDIVVFSADPKLVDQVLAVRRKQGAAASDRMPDAARTVGVIAPASLAQLIQKEAFSTLPARQEPVLRGAADAHLVPRLNALKKYPPYRMVLKQLPRSGVAWEPLEWQTIGN</sequence>
<reference evidence="1" key="1">
    <citation type="journal article" date="2014" name="Int. J. Syst. Evol. Microbiol.">
        <title>Complete genome sequence of Corynebacterium casei LMG S-19264T (=DSM 44701T), isolated from a smear-ripened cheese.</title>
        <authorList>
            <consortium name="US DOE Joint Genome Institute (JGI-PGF)"/>
            <person name="Walter F."/>
            <person name="Albersmeier A."/>
            <person name="Kalinowski J."/>
            <person name="Ruckert C."/>
        </authorList>
    </citation>
    <scope>NUCLEOTIDE SEQUENCE</scope>
    <source>
        <strain evidence="1">KCTC 12344</strain>
    </source>
</reference>
<dbReference type="InterPro" id="IPR018671">
    <property type="entry name" value="DUF2138"/>
</dbReference>
<dbReference type="EMBL" id="CP038026">
    <property type="protein sequence ID" value="QBQ37308.1"/>
    <property type="molecule type" value="Genomic_DNA"/>
</dbReference>
<evidence type="ECO:0000313" key="2">
    <source>
        <dbReference type="EMBL" id="QBQ37308.1"/>
    </source>
</evidence>
<dbReference type="AlphaFoldDB" id="A0A4V1ATY7"/>
<protein>
    <submittedName>
        <fullName evidence="1">DUF2138 domain-containing protein</fullName>
    </submittedName>
    <submittedName>
        <fullName evidence="2">DUF2138 family protein</fullName>
    </submittedName>
</protein>
<evidence type="ECO:0000313" key="3">
    <source>
        <dbReference type="Proteomes" id="UP000294359"/>
    </source>
</evidence>
<accession>A0A4V1ATY7</accession>
<dbReference type="RefSeq" id="WP_134385676.1">
    <property type="nucleotide sequence ID" value="NZ_BMWW01000017.1"/>
</dbReference>